<dbReference type="PANTHER" id="PTHR43727:SF2">
    <property type="entry name" value="GROUP IV DECARBOXYLASE"/>
    <property type="match status" value="1"/>
</dbReference>
<sequence length="410" mass="43883">MTSATPLFTPPSERLFALAAHLPTPALVYDLPGIRAGATTMRRDVARLPDAGLNLALKACHTPAVLREMASLGLGCDVAGPGELALALECGFAEVSATGPVFGGADFDTLAAHGVTPDCDSADQLDAYGRRRPGTEVGLRVRVSLPRALEGDATFAADSRFGILPGDPDLPRLLERHGLRVTRLHAHTGQMTPDSLRYKARYLLTVAEHLPDVRTLDLGGGFLHLYRDRERALAALDDVAFLVSGWQVMTGRRIALRFEPGGALLAPYGYLVARVRSVEALHPVFGARVVTLDASAWNLAPWHNRPQVLALDARPSDVPALVAGCTLYENDFFGATPARARTLLDVPECRRGDRLVVTATGAYTMTNARWFNRIPPPEEFLFDGERMLPAAEETVPATAAASATAAGTAP</sequence>
<dbReference type="Pfam" id="PF02784">
    <property type="entry name" value="Orn_Arg_deC_N"/>
    <property type="match status" value="1"/>
</dbReference>
<dbReference type="SUPFAM" id="SSF50621">
    <property type="entry name" value="Alanine racemase C-terminal domain-like"/>
    <property type="match status" value="1"/>
</dbReference>
<evidence type="ECO:0000313" key="5">
    <source>
        <dbReference type="Proteomes" id="UP001356095"/>
    </source>
</evidence>
<dbReference type="Gene3D" id="2.40.37.10">
    <property type="entry name" value="Lyase, Ornithine Decarboxylase, Chain A, domain 1"/>
    <property type="match status" value="1"/>
</dbReference>
<reference evidence="4 5" key="1">
    <citation type="submission" date="2023-08" db="EMBL/GenBank/DDBJ databases">
        <authorList>
            <person name="Girao M."/>
            <person name="Carvalho M.F."/>
        </authorList>
    </citation>
    <scope>NUCLEOTIDE SEQUENCE [LARGE SCALE GENOMIC DNA]</scope>
    <source>
        <strain evidence="4 5">CT-R113</strain>
    </source>
</reference>
<dbReference type="InterPro" id="IPR000183">
    <property type="entry name" value="Orn/DAP/Arg_de-COase"/>
</dbReference>
<dbReference type="Proteomes" id="UP001356095">
    <property type="component" value="Unassembled WGS sequence"/>
</dbReference>
<proteinExistence type="predicted"/>
<dbReference type="PRINTS" id="PR01179">
    <property type="entry name" value="ODADCRBXLASE"/>
</dbReference>
<dbReference type="InterPro" id="IPR022644">
    <property type="entry name" value="De-COase2_N"/>
</dbReference>
<evidence type="ECO:0000313" key="4">
    <source>
        <dbReference type="EMBL" id="MEE2036825.1"/>
    </source>
</evidence>
<dbReference type="InterPro" id="IPR009006">
    <property type="entry name" value="Ala_racemase/Decarboxylase_C"/>
</dbReference>
<evidence type="ECO:0000256" key="2">
    <source>
        <dbReference type="ARBA" id="ARBA00022898"/>
    </source>
</evidence>
<dbReference type="RefSeq" id="WP_330090622.1">
    <property type="nucleotide sequence ID" value="NZ_JAUZMY010000004.1"/>
</dbReference>
<dbReference type="EMBL" id="JAUZMY010000004">
    <property type="protein sequence ID" value="MEE2036825.1"/>
    <property type="molecule type" value="Genomic_DNA"/>
</dbReference>
<organism evidence="4 5">
    <name type="scientific">Nocardiopsis codii</name>
    <dbReference type="NCBI Taxonomy" id="3065942"/>
    <lineage>
        <taxon>Bacteria</taxon>
        <taxon>Bacillati</taxon>
        <taxon>Actinomycetota</taxon>
        <taxon>Actinomycetes</taxon>
        <taxon>Streptosporangiales</taxon>
        <taxon>Nocardiopsidaceae</taxon>
        <taxon>Nocardiopsis</taxon>
    </lineage>
</organism>
<protein>
    <recommendedName>
        <fullName evidence="3">Orn/DAP/Arg decarboxylase 2 N-terminal domain-containing protein</fullName>
    </recommendedName>
</protein>
<dbReference type="PANTHER" id="PTHR43727">
    <property type="entry name" value="DIAMINOPIMELATE DECARBOXYLASE"/>
    <property type="match status" value="1"/>
</dbReference>
<gene>
    <name evidence="4" type="ORF">Q8791_06270</name>
</gene>
<evidence type="ECO:0000256" key="1">
    <source>
        <dbReference type="ARBA" id="ARBA00001933"/>
    </source>
</evidence>
<comment type="cofactor">
    <cofactor evidence="1">
        <name>pyridoxal 5'-phosphate</name>
        <dbReference type="ChEBI" id="CHEBI:597326"/>
    </cofactor>
</comment>
<keyword evidence="5" id="KW-1185">Reference proteome</keyword>
<dbReference type="SUPFAM" id="SSF51419">
    <property type="entry name" value="PLP-binding barrel"/>
    <property type="match status" value="1"/>
</dbReference>
<name>A0ABU7K3K7_9ACTN</name>
<feature type="domain" description="Orn/DAP/Arg decarboxylase 2 N-terminal" evidence="3">
    <location>
        <begin position="46"/>
        <end position="264"/>
    </location>
</feature>
<comment type="caution">
    <text evidence="4">The sequence shown here is derived from an EMBL/GenBank/DDBJ whole genome shotgun (WGS) entry which is preliminary data.</text>
</comment>
<keyword evidence="2" id="KW-0663">Pyridoxal phosphate</keyword>
<dbReference type="InterPro" id="IPR029066">
    <property type="entry name" value="PLP-binding_barrel"/>
</dbReference>
<dbReference type="Gene3D" id="3.20.20.10">
    <property type="entry name" value="Alanine racemase"/>
    <property type="match status" value="1"/>
</dbReference>
<accession>A0ABU7K3K7</accession>
<evidence type="ECO:0000259" key="3">
    <source>
        <dbReference type="Pfam" id="PF02784"/>
    </source>
</evidence>